<evidence type="ECO:0000256" key="1">
    <source>
        <dbReference type="ARBA" id="ARBA00008779"/>
    </source>
</evidence>
<proteinExistence type="inferred from homology"/>
<reference evidence="4 5" key="1">
    <citation type="submission" date="2014-12" db="EMBL/GenBank/DDBJ databases">
        <title>Draft genome sequence of Paenibacillus kamchatkensis strain B-2647.</title>
        <authorList>
            <person name="Karlyshev A.V."/>
            <person name="Kudryashova E.B."/>
        </authorList>
    </citation>
    <scope>NUCLEOTIDE SEQUENCE [LARGE SCALE GENOMIC DNA]</scope>
    <source>
        <strain evidence="4 5">VKM B-2647</strain>
    </source>
</reference>
<accession>A0ABR5AHN1</accession>
<keyword evidence="5" id="KW-1185">Reference proteome</keyword>
<dbReference type="EMBL" id="JXAK01000019">
    <property type="protein sequence ID" value="KIL40559.1"/>
    <property type="molecule type" value="Genomic_DNA"/>
</dbReference>
<dbReference type="RefSeq" id="WP_041047892.1">
    <property type="nucleotide sequence ID" value="NZ_JXAK01000019.1"/>
</dbReference>
<dbReference type="Pfam" id="PF00884">
    <property type="entry name" value="Sulfatase"/>
    <property type="match status" value="1"/>
</dbReference>
<comment type="caution">
    <text evidence="4">The sequence shown here is derived from an EMBL/GenBank/DDBJ whole genome shotgun (WGS) entry which is preliminary data.</text>
</comment>
<protein>
    <recommendedName>
        <fullName evidence="3">Sulfatase N-terminal domain-containing protein</fullName>
    </recommendedName>
</protein>
<dbReference type="Proteomes" id="UP000031967">
    <property type="component" value="Unassembled WGS sequence"/>
</dbReference>
<feature type="domain" description="Sulfatase N-terminal" evidence="3">
    <location>
        <begin position="6"/>
        <end position="346"/>
    </location>
</feature>
<dbReference type="InterPro" id="IPR050738">
    <property type="entry name" value="Sulfatase"/>
</dbReference>
<dbReference type="Gene3D" id="3.40.720.10">
    <property type="entry name" value="Alkaline Phosphatase, subunit A"/>
    <property type="match status" value="1"/>
</dbReference>
<dbReference type="PANTHER" id="PTHR42693:SF53">
    <property type="entry name" value="ENDO-4-O-SULFATASE"/>
    <property type="match status" value="1"/>
</dbReference>
<dbReference type="InterPro" id="IPR000917">
    <property type="entry name" value="Sulfatase_N"/>
</dbReference>
<dbReference type="PANTHER" id="PTHR42693">
    <property type="entry name" value="ARYLSULFATASE FAMILY MEMBER"/>
    <property type="match status" value="1"/>
</dbReference>
<dbReference type="SUPFAM" id="SSF53649">
    <property type="entry name" value="Alkaline phosphatase-like"/>
    <property type="match status" value="1"/>
</dbReference>
<evidence type="ECO:0000313" key="4">
    <source>
        <dbReference type="EMBL" id="KIL40559.1"/>
    </source>
</evidence>
<evidence type="ECO:0000259" key="3">
    <source>
        <dbReference type="Pfam" id="PF00884"/>
    </source>
</evidence>
<dbReference type="CDD" id="cd16033">
    <property type="entry name" value="sulfatase_like"/>
    <property type="match status" value="1"/>
</dbReference>
<evidence type="ECO:0000313" key="5">
    <source>
        <dbReference type="Proteomes" id="UP000031967"/>
    </source>
</evidence>
<organism evidence="4 5">
    <name type="scientific">Gordoniibacillus kamchatkensis</name>
    <dbReference type="NCBI Taxonomy" id="1590651"/>
    <lineage>
        <taxon>Bacteria</taxon>
        <taxon>Bacillati</taxon>
        <taxon>Bacillota</taxon>
        <taxon>Bacilli</taxon>
        <taxon>Bacillales</taxon>
        <taxon>Paenibacillaceae</taxon>
        <taxon>Gordoniibacillus</taxon>
    </lineage>
</organism>
<keyword evidence="2" id="KW-0378">Hydrolase</keyword>
<gene>
    <name evidence="4" type="ORF">SD70_12450</name>
</gene>
<evidence type="ECO:0000256" key="2">
    <source>
        <dbReference type="ARBA" id="ARBA00022801"/>
    </source>
</evidence>
<sequence length="469" mass="53630">MRTTRPNILLIMADQLRYDCVGYSKTAPVSTPYIDALAAEGAWFTKAYSHIPVCGPARQSLVCGQRPETFGGLWNYNIALKVGSLEPGAYSWARALQEAGYRNGYVGKWDVHPRCNPTMYGYDEYVDSDALYREWVKEQYPNLAYTAAYFGETDPLPLEHTRTHRTSELAGAVLRKLAGDGRPWHLRVNFQEPHLPCRPAAPFADRYQPDDVPVWGSFADTFEGKPYIQRQQLLNWNVQDYTWRDWAPIVARYYAIISQLDDAVGALLRQLDATGQRDDTLVIFTSDHGDLCGGHRMMDKHYVMYEDVVKVPLAVRWPGVVPAGSGSDEFVYNLLDLPPTLLQASGAAVPDPERHRLHGESLMPLLLGQEPPAWRDEIVATYNGQQFGLYTQRMIRTRKWKYVWNTTDVDELYDMQSDPHELLNVIGHPEHRLAVRELRRKLYETLLQDGDGLVRNEWMRAQLLEGRKV</sequence>
<dbReference type="InterPro" id="IPR017850">
    <property type="entry name" value="Alkaline_phosphatase_core_sf"/>
</dbReference>
<name>A0ABR5AHN1_9BACL</name>
<comment type="similarity">
    <text evidence="1">Belongs to the sulfatase family.</text>
</comment>